<evidence type="ECO:0000313" key="1">
    <source>
        <dbReference type="EMBL" id="KAI3731173.1"/>
    </source>
</evidence>
<keyword evidence="2" id="KW-1185">Reference proteome</keyword>
<proteinExistence type="predicted"/>
<accession>A0ACB9CAB0</accession>
<sequence length="316" mass="34747">MSLGFSERNPEMGLLSELINTDSVPMDSSRKRKTRSRKDAPKKVAATLAKWVEYNKADSADAKARTRKAPAKGSKKGCMKGKGGPENSRCNFRGVRQRTWGKWVAEIREPNRGKRLWLGTFRSAVEAALAYDEAARAMYGSCARLNLPNCQSKSDYSLLVANPASSCDSTTTCSHSEGGATHDSKPGSAMFPSIEHEESVQVKQETEPEIVAKEDYFDDNKDSGFYIDDDMFDLEELLESVSNANPEAGSGYGNDAWFDNKADVDANTQMHTQQDLCGNGQDDSFDFLKPGRPEDCSFTLEELGLGLDAELGLYSN</sequence>
<gene>
    <name evidence="1" type="ORF">L1987_62357</name>
</gene>
<comment type="caution">
    <text evidence="1">The sequence shown here is derived from an EMBL/GenBank/DDBJ whole genome shotgun (WGS) entry which is preliminary data.</text>
</comment>
<protein>
    <submittedName>
        <fullName evidence="1">Uncharacterized protein</fullName>
    </submittedName>
</protein>
<reference evidence="1 2" key="2">
    <citation type="journal article" date="2022" name="Mol. Ecol. Resour.">
        <title>The genomes of chicory, endive, great burdock and yacon provide insights into Asteraceae paleo-polyploidization history and plant inulin production.</title>
        <authorList>
            <person name="Fan W."/>
            <person name="Wang S."/>
            <person name="Wang H."/>
            <person name="Wang A."/>
            <person name="Jiang F."/>
            <person name="Liu H."/>
            <person name="Zhao H."/>
            <person name="Xu D."/>
            <person name="Zhang Y."/>
        </authorList>
    </citation>
    <scope>NUCLEOTIDE SEQUENCE [LARGE SCALE GENOMIC DNA]</scope>
    <source>
        <strain evidence="2">cv. Yunnan</strain>
        <tissue evidence="1">Leaves</tissue>
    </source>
</reference>
<name>A0ACB9CAB0_9ASTR</name>
<organism evidence="1 2">
    <name type="scientific">Smallanthus sonchifolius</name>
    <dbReference type="NCBI Taxonomy" id="185202"/>
    <lineage>
        <taxon>Eukaryota</taxon>
        <taxon>Viridiplantae</taxon>
        <taxon>Streptophyta</taxon>
        <taxon>Embryophyta</taxon>
        <taxon>Tracheophyta</taxon>
        <taxon>Spermatophyta</taxon>
        <taxon>Magnoliopsida</taxon>
        <taxon>eudicotyledons</taxon>
        <taxon>Gunneridae</taxon>
        <taxon>Pentapetalae</taxon>
        <taxon>asterids</taxon>
        <taxon>campanulids</taxon>
        <taxon>Asterales</taxon>
        <taxon>Asteraceae</taxon>
        <taxon>Asteroideae</taxon>
        <taxon>Heliantheae alliance</taxon>
        <taxon>Millerieae</taxon>
        <taxon>Smallanthus</taxon>
    </lineage>
</organism>
<evidence type="ECO:0000313" key="2">
    <source>
        <dbReference type="Proteomes" id="UP001056120"/>
    </source>
</evidence>
<dbReference type="Proteomes" id="UP001056120">
    <property type="component" value="Linkage Group LG21"/>
</dbReference>
<reference evidence="2" key="1">
    <citation type="journal article" date="2022" name="Mol. Ecol. Resour.">
        <title>The genomes of chicory, endive, great burdock and yacon provide insights into Asteraceae palaeo-polyploidization history and plant inulin production.</title>
        <authorList>
            <person name="Fan W."/>
            <person name="Wang S."/>
            <person name="Wang H."/>
            <person name="Wang A."/>
            <person name="Jiang F."/>
            <person name="Liu H."/>
            <person name="Zhao H."/>
            <person name="Xu D."/>
            <person name="Zhang Y."/>
        </authorList>
    </citation>
    <scope>NUCLEOTIDE SEQUENCE [LARGE SCALE GENOMIC DNA]</scope>
    <source>
        <strain evidence="2">cv. Yunnan</strain>
    </source>
</reference>
<dbReference type="EMBL" id="CM042038">
    <property type="protein sequence ID" value="KAI3731173.1"/>
    <property type="molecule type" value="Genomic_DNA"/>
</dbReference>